<dbReference type="Pfam" id="PF13041">
    <property type="entry name" value="PPR_2"/>
    <property type="match status" value="3"/>
</dbReference>
<dbReference type="AlphaFoldDB" id="A0AAV8SJG7"/>
<dbReference type="PANTHER" id="PTHR47926:SF423">
    <property type="entry name" value="REPEAT-CONTAINING PROTEIN, PUTATIVE-RELATED"/>
    <property type="match status" value="1"/>
</dbReference>
<keyword evidence="5" id="KW-1185">Reference proteome</keyword>
<feature type="repeat" description="PPR" evidence="2">
    <location>
        <begin position="140"/>
        <end position="174"/>
    </location>
</feature>
<dbReference type="FunFam" id="1.25.40.10:FF:000073">
    <property type="entry name" value="Pentatricopeptide repeat-containing protein chloroplastic"/>
    <property type="match status" value="1"/>
</dbReference>
<feature type="repeat" description="PPR" evidence="2">
    <location>
        <begin position="572"/>
        <end position="602"/>
    </location>
</feature>
<dbReference type="Proteomes" id="UP001159364">
    <property type="component" value="Linkage Group LG10"/>
</dbReference>
<dbReference type="FunFam" id="1.25.40.10:FF:000242">
    <property type="entry name" value="Pentatricopeptide repeat-containing protein"/>
    <property type="match status" value="1"/>
</dbReference>
<dbReference type="Pfam" id="PF01535">
    <property type="entry name" value="PPR"/>
    <property type="match status" value="5"/>
</dbReference>
<evidence type="ECO:0000256" key="1">
    <source>
        <dbReference type="ARBA" id="ARBA00022737"/>
    </source>
</evidence>
<accession>A0AAV8SJG7</accession>
<dbReference type="InterPro" id="IPR002885">
    <property type="entry name" value="PPR_rpt"/>
</dbReference>
<feature type="repeat" description="PPR" evidence="2">
    <location>
        <begin position="603"/>
        <end position="637"/>
    </location>
</feature>
<feature type="transmembrane region" description="Helical" evidence="3">
    <location>
        <begin position="108"/>
        <end position="130"/>
    </location>
</feature>
<protein>
    <recommendedName>
        <fullName evidence="6">Pentatricopeptide repeat-containing protein</fullName>
    </recommendedName>
</protein>
<feature type="repeat" description="PPR" evidence="2">
    <location>
        <begin position="501"/>
        <end position="535"/>
    </location>
</feature>
<gene>
    <name evidence="4" type="ORF">K2173_001778</name>
</gene>
<dbReference type="PANTHER" id="PTHR47926">
    <property type="entry name" value="PENTATRICOPEPTIDE REPEAT-CONTAINING PROTEIN"/>
    <property type="match status" value="1"/>
</dbReference>
<reference evidence="4 5" key="1">
    <citation type="submission" date="2021-09" db="EMBL/GenBank/DDBJ databases">
        <title>Genomic insights and catalytic innovation underlie evolution of tropane alkaloids biosynthesis.</title>
        <authorList>
            <person name="Wang Y.-J."/>
            <person name="Tian T."/>
            <person name="Huang J.-P."/>
            <person name="Huang S.-X."/>
        </authorList>
    </citation>
    <scope>NUCLEOTIDE SEQUENCE [LARGE SCALE GENOMIC DNA]</scope>
    <source>
        <strain evidence="4">KIB-2018</strain>
        <tissue evidence="4">Leaf</tissue>
    </source>
</reference>
<keyword evidence="3" id="KW-0812">Transmembrane</keyword>
<dbReference type="EMBL" id="JAIWQS010000010">
    <property type="protein sequence ID" value="KAJ8752103.1"/>
    <property type="molecule type" value="Genomic_DNA"/>
</dbReference>
<dbReference type="FunFam" id="1.25.40.10:FF:001096">
    <property type="entry name" value="Pentatricopeptide repeat-containing protein"/>
    <property type="match status" value="1"/>
</dbReference>
<keyword evidence="1" id="KW-0677">Repeat</keyword>
<evidence type="ECO:0000256" key="2">
    <source>
        <dbReference type="PROSITE-ProRule" id="PRU00708"/>
    </source>
</evidence>
<comment type="caution">
    <text evidence="4">The sequence shown here is derived from an EMBL/GenBank/DDBJ whole genome shotgun (WGS) entry which is preliminary data.</text>
</comment>
<feature type="repeat" description="PPR" evidence="2">
    <location>
        <begin position="638"/>
        <end position="672"/>
    </location>
</feature>
<evidence type="ECO:0008006" key="6">
    <source>
        <dbReference type="Google" id="ProtNLM"/>
    </source>
</evidence>
<dbReference type="InterPro" id="IPR046960">
    <property type="entry name" value="PPR_At4g14850-like_plant"/>
</dbReference>
<dbReference type="PROSITE" id="PS51375">
    <property type="entry name" value="PPR"/>
    <property type="match status" value="7"/>
</dbReference>
<dbReference type="Gene3D" id="1.25.40.10">
    <property type="entry name" value="Tetratricopeptide repeat domain"/>
    <property type="match status" value="6"/>
</dbReference>
<keyword evidence="3" id="KW-1133">Transmembrane helix</keyword>
<name>A0AAV8SJG7_9ROSI</name>
<evidence type="ECO:0000313" key="4">
    <source>
        <dbReference type="EMBL" id="KAJ8752103.1"/>
    </source>
</evidence>
<sequence>MDLQHRLLQLLKARLKIHSLCVVKHLHALAITLGPSSYQPTFLHNNIITLYASLDELPLAHKTFVYMPQRNLVSYNTMISSYSKHNCFGQAWSCFYEMMSCGFRPNQFTFAGLLSCASVTICAGVLLQALTVKNGLFPYDVFVGTALMGLFGKCGRFDEALHAFDLMPNKSLVTWNSMISLFGCHGFVEDSVLLFRELAREERSLSEATFVGVLSGLACERDLELGEQVHSFVIKNGCDYELSVVNSIVNMYANCANIDLAEKTFEGIFHRDLVTWNTIIGAQAKSKKPGKALELFLKMSEDEIRPNQTTFVSIINSLTSLVIPMCGEWIHAKVILSAFQTDVFVGSALVDYYAKWNKLDDAYSCFLDINEKNVVSWNTLILGYANNCSSFCISLLREMLRFGYRPSEISFSAALKSSHTSELQQLHCQVVRLGYDNNAYVLSTLITSYGRNDCLTEALAYITASETPLATVPSNNVAGIYNRSGEYLETLKLLSQLENPDVVSWNIALAACAHNCNYEEVLRMFKHMLMDRIPADSYTYVSVLSICTKLCNITLGSSIHSLLIKTCFSYWDVFVCNMLINMYGKCGSHGSSIKIFSSMKDRNLITWTTLVSALAVNGCAQEALIIFNKMAFSGFRPDKVAFLAALTACQHRGLVREGLELLERMDSYGIKPEIDHYQRVVDLLARSGHLREAEKIIATMPFPPNAIVWRSFLEGCHRNRTA</sequence>
<dbReference type="NCBIfam" id="TIGR00756">
    <property type="entry name" value="PPR"/>
    <property type="match status" value="5"/>
</dbReference>
<feature type="repeat" description="PPR" evidence="2">
    <location>
        <begin position="71"/>
        <end position="105"/>
    </location>
</feature>
<dbReference type="GO" id="GO:0003723">
    <property type="term" value="F:RNA binding"/>
    <property type="evidence" value="ECO:0007669"/>
    <property type="project" value="InterPro"/>
</dbReference>
<organism evidence="4 5">
    <name type="scientific">Erythroxylum novogranatense</name>
    <dbReference type="NCBI Taxonomy" id="1862640"/>
    <lineage>
        <taxon>Eukaryota</taxon>
        <taxon>Viridiplantae</taxon>
        <taxon>Streptophyta</taxon>
        <taxon>Embryophyta</taxon>
        <taxon>Tracheophyta</taxon>
        <taxon>Spermatophyta</taxon>
        <taxon>Magnoliopsida</taxon>
        <taxon>eudicotyledons</taxon>
        <taxon>Gunneridae</taxon>
        <taxon>Pentapetalae</taxon>
        <taxon>rosids</taxon>
        <taxon>fabids</taxon>
        <taxon>Malpighiales</taxon>
        <taxon>Erythroxylaceae</taxon>
        <taxon>Erythroxylum</taxon>
    </lineage>
</organism>
<evidence type="ECO:0000256" key="3">
    <source>
        <dbReference type="SAM" id="Phobius"/>
    </source>
</evidence>
<feature type="repeat" description="PPR" evidence="2">
    <location>
        <begin position="272"/>
        <end position="306"/>
    </location>
</feature>
<evidence type="ECO:0000313" key="5">
    <source>
        <dbReference type="Proteomes" id="UP001159364"/>
    </source>
</evidence>
<dbReference type="GO" id="GO:0009451">
    <property type="term" value="P:RNA modification"/>
    <property type="evidence" value="ECO:0007669"/>
    <property type="project" value="InterPro"/>
</dbReference>
<dbReference type="InterPro" id="IPR011990">
    <property type="entry name" value="TPR-like_helical_dom_sf"/>
</dbReference>
<proteinExistence type="predicted"/>
<keyword evidence="3" id="KW-0472">Membrane</keyword>